<protein>
    <submittedName>
        <fullName evidence="1">Uncharacterized protein</fullName>
    </submittedName>
</protein>
<dbReference type="EMBL" id="BMAT01010424">
    <property type="protein sequence ID" value="GFS26577.1"/>
    <property type="molecule type" value="Genomic_DNA"/>
</dbReference>
<organism evidence="1 2">
    <name type="scientific">Elysia marginata</name>
    <dbReference type="NCBI Taxonomy" id="1093978"/>
    <lineage>
        <taxon>Eukaryota</taxon>
        <taxon>Metazoa</taxon>
        <taxon>Spiralia</taxon>
        <taxon>Lophotrochozoa</taxon>
        <taxon>Mollusca</taxon>
        <taxon>Gastropoda</taxon>
        <taxon>Heterobranchia</taxon>
        <taxon>Euthyneura</taxon>
        <taxon>Panpulmonata</taxon>
        <taxon>Sacoglossa</taxon>
        <taxon>Placobranchoidea</taxon>
        <taxon>Plakobranchidae</taxon>
        <taxon>Elysia</taxon>
    </lineage>
</organism>
<dbReference type="AlphaFoldDB" id="A0AAV4K072"/>
<reference evidence="1 2" key="1">
    <citation type="journal article" date="2021" name="Elife">
        <title>Chloroplast acquisition without the gene transfer in kleptoplastic sea slugs, Plakobranchus ocellatus.</title>
        <authorList>
            <person name="Maeda T."/>
            <person name="Takahashi S."/>
            <person name="Yoshida T."/>
            <person name="Shimamura S."/>
            <person name="Takaki Y."/>
            <person name="Nagai Y."/>
            <person name="Toyoda A."/>
            <person name="Suzuki Y."/>
            <person name="Arimoto A."/>
            <person name="Ishii H."/>
            <person name="Satoh N."/>
            <person name="Nishiyama T."/>
            <person name="Hasebe M."/>
            <person name="Maruyama T."/>
            <person name="Minagawa J."/>
            <person name="Obokata J."/>
            <person name="Shigenobu S."/>
        </authorList>
    </citation>
    <scope>NUCLEOTIDE SEQUENCE [LARGE SCALE GENOMIC DNA]</scope>
</reference>
<gene>
    <name evidence="1" type="ORF">ElyMa_005219000</name>
</gene>
<accession>A0AAV4K072</accession>
<dbReference type="Proteomes" id="UP000762676">
    <property type="component" value="Unassembled WGS sequence"/>
</dbReference>
<evidence type="ECO:0000313" key="1">
    <source>
        <dbReference type="EMBL" id="GFS26577.1"/>
    </source>
</evidence>
<dbReference type="PROSITE" id="PS51257">
    <property type="entry name" value="PROKAR_LIPOPROTEIN"/>
    <property type="match status" value="1"/>
</dbReference>
<name>A0AAV4K072_9GAST</name>
<proteinExistence type="predicted"/>
<evidence type="ECO:0000313" key="2">
    <source>
        <dbReference type="Proteomes" id="UP000762676"/>
    </source>
</evidence>
<sequence length="151" mass="16911">MEADNYKLDVNLLIPWGTQGCDNTPSAKTALAGPPKFRPCSVSGCHLIIYASTPGLFWSAHFSSFLWITVQSLPDDVGNRLSEIHYNEEDSRRSNKGLHQRPIIDDLAIGTFIEMLDAGDELWRTTIVVHQSQVTFLSTLSKLFWKSTKSV</sequence>
<comment type="caution">
    <text evidence="1">The sequence shown here is derived from an EMBL/GenBank/DDBJ whole genome shotgun (WGS) entry which is preliminary data.</text>
</comment>
<keyword evidence="2" id="KW-1185">Reference proteome</keyword>